<dbReference type="EMBL" id="CM037614">
    <property type="protein sequence ID" value="KAH8017786.1"/>
    <property type="molecule type" value="Genomic_DNA"/>
</dbReference>
<dbReference type="Proteomes" id="UP000827872">
    <property type="component" value="Linkage Group LG01"/>
</dbReference>
<proteinExistence type="predicted"/>
<evidence type="ECO:0000313" key="1">
    <source>
        <dbReference type="EMBL" id="KAH8017786.1"/>
    </source>
</evidence>
<evidence type="ECO:0000313" key="2">
    <source>
        <dbReference type="Proteomes" id="UP000827872"/>
    </source>
</evidence>
<reference evidence="1" key="1">
    <citation type="submission" date="2021-08" db="EMBL/GenBank/DDBJ databases">
        <title>The first chromosome-level gecko genome reveals the dynamic sex chromosomes of Neotropical dwarf geckos (Sphaerodactylidae: Sphaerodactylus).</title>
        <authorList>
            <person name="Pinto B.J."/>
            <person name="Keating S.E."/>
            <person name="Gamble T."/>
        </authorList>
    </citation>
    <scope>NUCLEOTIDE SEQUENCE</scope>
    <source>
        <strain evidence="1">TG3544</strain>
    </source>
</reference>
<comment type="caution">
    <text evidence="1">The sequence shown here is derived from an EMBL/GenBank/DDBJ whole genome shotgun (WGS) entry which is preliminary data.</text>
</comment>
<gene>
    <name evidence="1" type="ORF">K3G42_032574</name>
</gene>
<sequence>MQVQLHTTDSGDEPQGFIESTCFSSLFSMKLDKSFLQGKFFGVDIIDPSGATFPLSEELAARCGYVLSEDIWGNPIFRASVLGCHVTNELDERFSLNVDIRVSSFQDMRAPTTYRNAMRCSYFPWAPREIVCEENYMEVSVKSDVPVISDKETAEWMSALPETQKVVYDIWQLIFSSPSGRKTTLVSNADKLGYGFNNTLARVFLHSPYSTNETDVSLSTVSNEVYGTIYSIHLFLEHTWTDTDWHLTKYTVIKPITTPFMPQIPTVVNRTVPDSRRFDVAFGVFLPDVTLVALTIGGKPLSPGETEHKVYKIYESPFPNGTKSFHLEVPFDDPNVLKEYVNRNETTYILLVNYTLNVGPDMIPYHHPAKIECTIADIELPEGVGYCDRENMYLAISVSGLYQHWSLYVGNNLLNHATALSNGYRITTNNTHLVLQVPLFAVGIIYEAVSLERIQARFDLALKKTKTMQTLDIFSVRCSYHSSEFIVCYPNGTIAVSAFMKTVPSIDMGKTRLRDIACKPEEFTQEQAFFQFHVSTCGTSLRFEGEHLIYENEISFEKETFSAQGPPMITRDPGYRLTILCYYPTKETLMQSALVQASSSSNSYPPFGYGTMMARSNTADKSFTERYEPHSTVVKYIWEPVFLEAELKNEDPDLRLYLENCWMSESKEFTSMPQWNLIVDGQVAVVTIVTV</sequence>
<name>A0ACB8GDV9_9SAUR</name>
<organism evidence="1 2">
    <name type="scientific">Sphaerodactylus townsendi</name>
    <dbReference type="NCBI Taxonomy" id="933632"/>
    <lineage>
        <taxon>Eukaryota</taxon>
        <taxon>Metazoa</taxon>
        <taxon>Chordata</taxon>
        <taxon>Craniata</taxon>
        <taxon>Vertebrata</taxon>
        <taxon>Euteleostomi</taxon>
        <taxon>Lepidosauria</taxon>
        <taxon>Squamata</taxon>
        <taxon>Bifurcata</taxon>
        <taxon>Gekkota</taxon>
        <taxon>Sphaerodactylidae</taxon>
        <taxon>Sphaerodactylus</taxon>
    </lineage>
</organism>
<accession>A0ACB8GDV9</accession>
<keyword evidence="2" id="KW-1185">Reference proteome</keyword>
<protein>
    <submittedName>
        <fullName evidence="1">Uncharacterized protein</fullName>
    </submittedName>
</protein>